<protein>
    <submittedName>
        <fullName evidence="1">Uncharacterized protein</fullName>
    </submittedName>
</protein>
<reference evidence="1" key="1">
    <citation type="submission" date="2020-04" db="EMBL/GenBank/DDBJ databases">
        <authorList>
            <person name="Chiriac C."/>
            <person name="Salcher M."/>
            <person name="Ghai R."/>
            <person name="Kavagutti S V."/>
        </authorList>
    </citation>
    <scope>NUCLEOTIDE SEQUENCE</scope>
</reference>
<dbReference type="EMBL" id="LR796270">
    <property type="protein sequence ID" value="CAB4133279.1"/>
    <property type="molecule type" value="Genomic_DNA"/>
</dbReference>
<evidence type="ECO:0000313" key="1">
    <source>
        <dbReference type="EMBL" id="CAB4133279.1"/>
    </source>
</evidence>
<gene>
    <name evidence="1" type="ORF">UFOVP250_102</name>
</gene>
<name>A0A6J5LNL5_9CAUD</name>
<sequence length="56" mass="6377">MTKIVKAKKIVVIKKENKPKFGRMISDQFVNDEGVLVTLCKPGKCRGSKTFSTEYR</sequence>
<proteinExistence type="predicted"/>
<organism evidence="1">
    <name type="scientific">uncultured Caudovirales phage</name>
    <dbReference type="NCBI Taxonomy" id="2100421"/>
    <lineage>
        <taxon>Viruses</taxon>
        <taxon>Duplodnaviria</taxon>
        <taxon>Heunggongvirae</taxon>
        <taxon>Uroviricota</taxon>
        <taxon>Caudoviricetes</taxon>
        <taxon>Peduoviridae</taxon>
        <taxon>Maltschvirus</taxon>
        <taxon>Maltschvirus maltsch</taxon>
    </lineage>
</organism>
<accession>A0A6J5LNL5</accession>